<evidence type="ECO:0000313" key="2">
    <source>
        <dbReference type="EMBL" id="CCA69649.1"/>
    </source>
</evidence>
<feature type="region of interest" description="Disordered" evidence="1">
    <location>
        <begin position="35"/>
        <end position="195"/>
    </location>
</feature>
<name>G4TEA6_SERID</name>
<gene>
    <name evidence="2" type="ORF">PIIN_03588</name>
</gene>
<evidence type="ECO:0000256" key="1">
    <source>
        <dbReference type="SAM" id="MobiDB-lite"/>
    </source>
</evidence>
<reference evidence="2 3" key="1">
    <citation type="journal article" date="2011" name="PLoS Pathog.">
        <title>Endophytic Life Strategies Decoded by Genome and Transcriptome Analyses of the Mutualistic Root Symbiont Piriformospora indica.</title>
        <authorList>
            <person name="Zuccaro A."/>
            <person name="Lahrmann U."/>
            <person name="Guldener U."/>
            <person name="Langen G."/>
            <person name="Pfiffi S."/>
            <person name="Biedenkopf D."/>
            <person name="Wong P."/>
            <person name="Samans B."/>
            <person name="Grimm C."/>
            <person name="Basiewicz M."/>
            <person name="Murat C."/>
            <person name="Martin F."/>
            <person name="Kogel K.H."/>
        </authorList>
    </citation>
    <scope>NUCLEOTIDE SEQUENCE [LARGE SCALE GENOMIC DNA]</scope>
    <source>
        <strain evidence="2 3">DSM 11827</strain>
    </source>
</reference>
<accession>G4TEA6</accession>
<proteinExistence type="predicted"/>
<dbReference type="Proteomes" id="UP000007148">
    <property type="component" value="Unassembled WGS sequence"/>
</dbReference>
<feature type="compositionally biased region" description="Polar residues" evidence="1">
    <location>
        <begin position="161"/>
        <end position="177"/>
    </location>
</feature>
<protein>
    <submittedName>
        <fullName evidence="2">Uncharacterized protein</fullName>
    </submittedName>
</protein>
<feature type="compositionally biased region" description="Polar residues" evidence="1">
    <location>
        <begin position="1"/>
        <end position="18"/>
    </location>
</feature>
<dbReference type="AlphaFoldDB" id="G4TEA6"/>
<dbReference type="InParanoid" id="G4TEA6"/>
<sequence length="195" mass="21267">MRPNSSYERPATHSSPRSLQDFAFQPATVNTRLATAQVSTSRSTFNNAVQGAPSKGPKPFMPPPPPPIHRQRNQGSMGTAANPDPESFTRNHPVQAQSTASKQRFQPPSTPIPTKAQPGTFKYAPNMANRSIPATPLVQGSRRFVPVTPLRRNRDGERQESVYTNASSSKSAHATNQMPPPSHPSNPRFRSGNYG</sequence>
<organism evidence="2 3">
    <name type="scientific">Serendipita indica (strain DSM 11827)</name>
    <name type="common">Root endophyte fungus</name>
    <name type="synonym">Piriformospora indica</name>
    <dbReference type="NCBI Taxonomy" id="1109443"/>
    <lineage>
        <taxon>Eukaryota</taxon>
        <taxon>Fungi</taxon>
        <taxon>Dikarya</taxon>
        <taxon>Basidiomycota</taxon>
        <taxon>Agaricomycotina</taxon>
        <taxon>Agaricomycetes</taxon>
        <taxon>Sebacinales</taxon>
        <taxon>Serendipitaceae</taxon>
        <taxon>Serendipita</taxon>
    </lineage>
</organism>
<keyword evidence="3" id="KW-1185">Reference proteome</keyword>
<feature type="compositionally biased region" description="Pro residues" evidence="1">
    <location>
        <begin position="59"/>
        <end position="68"/>
    </location>
</feature>
<feature type="compositionally biased region" description="Polar residues" evidence="1">
    <location>
        <begin position="35"/>
        <end position="49"/>
    </location>
</feature>
<comment type="caution">
    <text evidence="2">The sequence shown here is derived from an EMBL/GenBank/DDBJ whole genome shotgun (WGS) entry which is preliminary data.</text>
</comment>
<evidence type="ECO:0000313" key="3">
    <source>
        <dbReference type="Proteomes" id="UP000007148"/>
    </source>
</evidence>
<dbReference type="HOGENOM" id="CLU_1396845_0_0_1"/>
<feature type="compositionally biased region" description="Polar residues" evidence="1">
    <location>
        <begin position="88"/>
        <end position="107"/>
    </location>
</feature>
<feature type="region of interest" description="Disordered" evidence="1">
    <location>
        <begin position="1"/>
        <end position="21"/>
    </location>
</feature>
<dbReference type="EMBL" id="CAFZ01000060">
    <property type="protein sequence ID" value="CCA69649.1"/>
    <property type="molecule type" value="Genomic_DNA"/>
</dbReference>